<dbReference type="Pfam" id="PF05742">
    <property type="entry name" value="TANGO2"/>
    <property type="match status" value="1"/>
</dbReference>
<organism evidence="1 2">
    <name type="scientific">Tessaracoccus palaemonis</name>
    <dbReference type="NCBI Taxonomy" id="2829499"/>
    <lineage>
        <taxon>Bacteria</taxon>
        <taxon>Bacillati</taxon>
        <taxon>Actinomycetota</taxon>
        <taxon>Actinomycetes</taxon>
        <taxon>Propionibacteriales</taxon>
        <taxon>Propionibacteriaceae</taxon>
        <taxon>Tessaracoccus</taxon>
    </lineage>
</organism>
<dbReference type="EMBL" id="CP079216">
    <property type="protein sequence ID" value="QXT62114.1"/>
    <property type="molecule type" value="Genomic_DNA"/>
</dbReference>
<sequence>MCTVVIRVPEPGSGDEVRILAVRDEDPARPWRPLGRWWPEHPDVVGIQDVLAGGAWLAATDERVAVLLNRAGGATGDRIESRGTLVMGSVAGNAVPDPLRTLGFNLVEVTRDGARVTAWEGGVPRVVDLPPGTHMLAHDDVDDPTTARVLAWRDEFAATPTDGDRWWRGWLDLLARTAALDPTDDRAIIRDNRPHGYPTLTLLVCAASLGTDGVTTAMATLQEPGRWNDLDLRPPR</sequence>
<dbReference type="RefSeq" id="WP_219080701.1">
    <property type="nucleotide sequence ID" value="NZ_CP079216.1"/>
</dbReference>
<accession>A0ABX8SLR4</accession>
<gene>
    <name evidence="1" type="ORF">KDB89_10080</name>
</gene>
<proteinExistence type="predicted"/>
<evidence type="ECO:0000313" key="2">
    <source>
        <dbReference type="Proteomes" id="UP000824504"/>
    </source>
</evidence>
<name>A0ABX8SLR4_9ACTN</name>
<dbReference type="Proteomes" id="UP000824504">
    <property type="component" value="Chromosome"/>
</dbReference>
<evidence type="ECO:0000313" key="1">
    <source>
        <dbReference type="EMBL" id="QXT62114.1"/>
    </source>
</evidence>
<reference evidence="1 2" key="1">
    <citation type="submission" date="2021-07" db="EMBL/GenBank/DDBJ databases">
        <title>complete genome sequencing of Tessaracoccus sp.J1M15.</title>
        <authorList>
            <person name="Bae J.-W."/>
            <person name="Kim D.-y."/>
        </authorList>
    </citation>
    <scope>NUCLEOTIDE SEQUENCE [LARGE SCALE GENOMIC DNA]</scope>
    <source>
        <strain evidence="1 2">J1M15</strain>
    </source>
</reference>
<protein>
    <submittedName>
        <fullName evidence="1">NRDE family protein</fullName>
    </submittedName>
</protein>
<dbReference type="InterPro" id="IPR008551">
    <property type="entry name" value="TANGO2"/>
</dbReference>
<keyword evidence="2" id="KW-1185">Reference proteome</keyword>